<keyword evidence="2" id="KW-1185">Reference proteome</keyword>
<comment type="caution">
    <text evidence="1">The sequence shown here is derived from an EMBL/GenBank/DDBJ whole genome shotgun (WGS) entry which is preliminary data.</text>
</comment>
<sequence>EGDNTGRLTGAIVRAVARQVKESANESSVHPFTAGCYSDLHAYLKTRTHIEALGERGTVEDLVMVFSDLARRRCGAQGIVNDADVVRTVRSQVDKFVRLLRTVLQKKAQTSREAGQALLKLDDFSEGNSPVQREPGGARLRAQSDAPSTVSASSTVGAAQPDRSICTWLKNVFHVPDHEHRSILAELRRVVTQEKAVSDLRACLAVVRQDQSFVGTPADFATPQAYECWKQREITLLEQLIATSSLKQSFIAGAKLGAHPVRPSPSELASSVDADSAFEYIPASAALHYRMLVQRAVVHDIIGNLEGADPKTPLALSMAAEDLLKQCMIAWRISVPYRTACFLDVVKDYYIEGILPATYLIEAFGRLERIIHMIKPHEWPVSHFTYVLNIEKAIEFHALGCVEDVIEELDRQKPDHAAALRRTLRCLVINDVTCPVVPNLPMPNVPERREEVISVLEGSVQYRYTCLKDRYVGGAAAAAAGPAKLVSYECLGELVLGDCENSHSIFAEPLLSEGDRRFDIAGIVAELEIEYFYSDLMQYLAEAGYCADSTSIEPALGLFGLLRRMSAIHSRHSDRELDGIDTQRLFDQATTMWLAQLSNEADGWVRNALAMDRVIEPATPAPRHSTSAIDLVTCFAQQAATIRRIDWPDAAAKAQFLTRFMQTLCQCFEAYAEEMAKQFMVNLSLPPDAVPATRGSSSPRVSRRYREQALTVGPAVQAAAARLDQAGGLQISADACVKLNNLAVAADRLHELYDELQIRTLTEELGGESRPSLTAALPSGFLFSLQVVHAENLEVYRRAHDVQVDASAQPYVKLSIASQAADGSVHRERIGKTRAVALNAMNPRWNQAFDVELPATSAAQATPVEVRVCTRDGPKRLGHKEKVHCRGYFVLSPQMAAAYEGTQDVMLDLEPSGHLLMRVTVDGERDDVDFFSGRMFRCLGHTLADLQQRLVEQLAVHIREYLRNILVVQKPRFRHTRLASGNTTIERSIHFLKLSSDDSPATVRVTQESCHEALLPLIDYLEENLHVLFFDLNPEAASGVIARVWREILHAFEDILLPPLHGRAK</sequence>
<name>A0ACC1JCP6_9FUNG</name>
<organism evidence="1 2">
    <name type="scientific">Linderina macrospora</name>
    <dbReference type="NCBI Taxonomy" id="4868"/>
    <lineage>
        <taxon>Eukaryota</taxon>
        <taxon>Fungi</taxon>
        <taxon>Fungi incertae sedis</taxon>
        <taxon>Zoopagomycota</taxon>
        <taxon>Kickxellomycotina</taxon>
        <taxon>Kickxellomycetes</taxon>
        <taxon>Kickxellales</taxon>
        <taxon>Kickxellaceae</taxon>
        <taxon>Linderina</taxon>
    </lineage>
</organism>
<evidence type="ECO:0000313" key="2">
    <source>
        <dbReference type="Proteomes" id="UP001150603"/>
    </source>
</evidence>
<accession>A0ACC1JCP6</accession>
<reference evidence="1" key="1">
    <citation type="submission" date="2022-07" db="EMBL/GenBank/DDBJ databases">
        <title>Phylogenomic reconstructions and comparative analyses of Kickxellomycotina fungi.</title>
        <authorList>
            <person name="Reynolds N.K."/>
            <person name="Stajich J.E."/>
            <person name="Barry K."/>
            <person name="Grigoriev I.V."/>
            <person name="Crous P."/>
            <person name="Smith M.E."/>
        </authorList>
    </citation>
    <scope>NUCLEOTIDE SEQUENCE</scope>
    <source>
        <strain evidence="1">NRRL 5244</strain>
    </source>
</reference>
<feature type="non-terminal residue" evidence="1">
    <location>
        <position position="1065"/>
    </location>
</feature>
<proteinExistence type="predicted"/>
<protein>
    <submittedName>
        <fullName evidence="1">Uncharacterized protein</fullName>
    </submittedName>
</protein>
<evidence type="ECO:0000313" key="1">
    <source>
        <dbReference type="EMBL" id="KAJ1946718.1"/>
    </source>
</evidence>
<dbReference type="EMBL" id="JANBPW010001006">
    <property type="protein sequence ID" value="KAJ1946718.1"/>
    <property type="molecule type" value="Genomic_DNA"/>
</dbReference>
<gene>
    <name evidence="1" type="ORF">FBU59_001968</name>
</gene>
<feature type="non-terminal residue" evidence="1">
    <location>
        <position position="1"/>
    </location>
</feature>
<dbReference type="Proteomes" id="UP001150603">
    <property type="component" value="Unassembled WGS sequence"/>
</dbReference>